<dbReference type="EMBL" id="JAACJK010000109">
    <property type="protein sequence ID" value="KAF5333706.1"/>
    <property type="molecule type" value="Genomic_DNA"/>
</dbReference>
<gene>
    <name evidence="1" type="ORF">D9611_002390</name>
</gene>
<evidence type="ECO:0000313" key="1">
    <source>
        <dbReference type="EMBL" id="KAF5333706.1"/>
    </source>
</evidence>
<dbReference type="PANTHER" id="PTHR13170">
    <property type="entry name" value="O-GLCNACASE"/>
    <property type="match status" value="1"/>
</dbReference>
<proteinExistence type="predicted"/>
<dbReference type="InterPro" id="IPR016181">
    <property type="entry name" value="Acyl_CoA_acyltransferase"/>
</dbReference>
<dbReference type="InterPro" id="IPR051822">
    <property type="entry name" value="Glycosyl_Hydrolase_84"/>
</dbReference>
<comment type="caution">
    <text evidence="1">The sequence shown here is derived from an EMBL/GenBank/DDBJ whole genome shotgun (WGS) entry which is preliminary data.</text>
</comment>
<name>A0A8H5C300_9AGAR</name>
<sequence>MSVIIRQALEQDEPSLSKICLLTADAGNSAEHLHDYPELPGLVYAIPYIKLPTTWGFVLEDQTTNKVVGYILGTKDTRTYESYATEHWWPPLALKYAPDAASKPGDVYYTNLLRNMYTVSEANVQFSPAHLHIDILPEYQRKGLGRKLIGRAVEYLRGEGLEGVWVGLDPRNLAVRVFYEKLGFKQIDGAPDVHQLGLRLADWES</sequence>
<protein>
    <submittedName>
        <fullName evidence="1">Uncharacterized protein</fullName>
    </submittedName>
</protein>
<dbReference type="PANTHER" id="PTHR13170:SF16">
    <property type="entry name" value="PROTEIN O-GLCNACASE"/>
    <property type="match status" value="1"/>
</dbReference>
<keyword evidence="2" id="KW-1185">Reference proteome</keyword>
<dbReference type="Pfam" id="PF00583">
    <property type="entry name" value="Acetyltransf_1"/>
    <property type="match status" value="1"/>
</dbReference>
<dbReference type="Proteomes" id="UP000541558">
    <property type="component" value="Unassembled WGS sequence"/>
</dbReference>
<dbReference type="GO" id="GO:0016747">
    <property type="term" value="F:acyltransferase activity, transferring groups other than amino-acyl groups"/>
    <property type="evidence" value="ECO:0007669"/>
    <property type="project" value="InterPro"/>
</dbReference>
<dbReference type="PROSITE" id="PS51186">
    <property type="entry name" value="GNAT"/>
    <property type="match status" value="1"/>
</dbReference>
<dbReference type="OrthoDB" id="9975416at2759"/>
<evidence type="ECO:0000313" key="2">
    <source>
        <dbReference type="Proteomes" id="UP000541558"/>
    </source>
</evidence>
<reference evidence="1 2" key="1">
    <citation type="journal article" date="2020" name="ISME J.">
        <title>Uncovering the hidden diversity of litter-decomposition mechanisms in mushroom-forming fungi.</title>
        <authorList>
            <person name="Floudas D."/>
            <person name="Bentzer J."/>
            <person name="Ahren D."/>
            <person name="Johansson T."/>
            <person name="Persson P."/>
            <person name="Tunlid A."/>
        </authorList>
    </citation>
    <scope>NUCLEOTIDE SEQUENCE [LARGE SCALE GENOMIC DNA]</scope>
    <source>
        <strain evidence="1 2">CBS 175.51</strain>
    </source>
</reference>
<dbReference type="SUPFAM" id="SSF55729">
    <property type="entry name" value="Acyl-CoA N-acyltransferases (Nat)"/>
    <property type="match status" value="1"/>
</dbReference>
<dbReference type="InterPro" id="IPR000182">
    <property type="entry name" value="GNAT_dom"/>
</dbReference>
<organism evidence="1 2">
    <name type="scientific">Ephemerocybe angulata</name>
    <dbReference type="NCBI Taxonomy" id="980116"/>
    <lineage>
        <taxon>Eukaryota</taxon>
        <taxon>Fungi</taxon>
        <taxon>Dikarya</taxon>
        <taxon>Basidiomycota</taxon>
        <taxon>Agaricomycotina</taxon>
        <taxon>Agaricomycetes</taxon>
        <taxon>Agaricomycetidae</taxon>
        <taxon>Agaricales</taxon>
        <taxon>Agaricineae</taxon>
        <taxon>Psathyrellaceae</taxon>
        <taxon>Ephemerocybe</taxon>
    </lineage>
</organism>
<dbReference type="Gene3D" id="3.40.630.30">
    <property type="match status" value="1"/>
</dbReference>
<dbReference type="AlphaFoldDB" id="A0A8H5C300"/>
<accession>A0A8H5C300</accession>
<dbReference type="CDD" id="cd04301">
    <property type="entry name" value="NAT_SF"/>
    <property type="match status" value="1"/>
</dbReference>